<dbReference type="PROSITE" id="PS50110">
    <property type="entry name" value="RESPONSE_REGULATORY"/>
    <property type="match status" value="1"/>
</dbReference>
<feature type="modified residue" description="4-aspartylphosphate" evidence="5">
    <location>
        <position position="57"/>
    </location>
</feature>
<protein>
    <submittedName>
        <fullName evidence="8">Sigma-54-dependent Fis family transcriptional regulator</fullName>
    </submittedName>
</protein>
<evidence type="ECO:0000313" key="9">
    <source>
        <dbReference type="Proteomes" id="UP000502415"/>
    </source>
</evidence>
<dbReference type="CDD" id="cd00009">
    <property type="entry name" value="AAA"/>
    <property type="match status" value="1"/>
</dbReference>
<evidence type="ECO:0000256" key="5">
    <source>
        <dbReference type="PROSITE-ProRule" id="PRU00169"/>
    </source>
</evidence>
<dbReference type="SUPFAM" id="SSF52540">
    <property type="entry name" value="P-loop containing nucleoside triphosphate hydrolases"/>
    <property type="match status" value="1"/>
</dbReference>
<dbReference type="PROSITE" id="PS00675">
    <property type="entry name" value="SIGMA54_INTERACT_1"/>
    <property type="match status" value="1"/>
</dbReference>
<evidence type="ECO:0000259" key="7">
    <source>
        <dbReference type="PROSITE" id="PS50110"/>
    </source>
</evidence>
<keyword evidence="1" id="KW-0547">Nucleotide-binding</keyword>
<dbReference type="SUPFAM" id="SSF52172">
    <property type="entry name" value="CheY-like"/>
    <property type="match status" value="1"/>
</dbReference>
<dbReference type="InterPro" id="IPR025943">
    <property type="entry name" value="Sigma_54_int_dom_ATP-bd_2"/>
</dbReference>
<keyword evidence="2" id="KW-0067">ATP-binding</keyword>
<dbReference type="InterPro" id="IPR002197">
    <property type="entry name" value="HTH_Fis"/>
</dbReference>
<reference evidence="8 9" key="1">
    <citation type="submission" date="2020-04" db="EMBL/GenBank/DDBJ databases">
        <title>Genome sequencing of novel species.</title>
        <authorList>
            <person name="Heo J."/>
            <person name="Kim S.-J."/>
            <person name="Kim J.-S."/>
            <person name="Hong S.-B."/>
            <person name="Kwon S.-W."/>
        </authorList>
    </citation>
    <scope>NUCLEOTIDE SEQUENCE [LARGE SCALE GENOMIC DNA]</scope>
    <source>
        <strain evidence="8 9">GN2-R2</strain>
    </source>
</reference>
<dbReference type="PANTHER" id="PTHR32071">
    <property type="entry name" value="TRANSCRIPTIONAL REGULATORY PROTEIN"/>
    <property type="match status" value="1"/>
</dbReference>
<sequence>MEPHRRQCVLIVDDDGAVQVSLALLLKQAGFATVCADDPRQALARLAATPVDLVLQDMNFSLRTDGEEGLALLAQVKERHPGVPVLLMTAWGSIALAVRGVKAGAANFFTKPWDNAQLVELVEATLQLAPDAARATSNPPRSARAALDARFDFGAIVGEHPKLLKVLETIGQVARTRAPVLILGESGTGKELVADAIHRNSPRAARPVVKINMGAITPSLFESEMFGHVRGAFTDARSDRKGHVASADGGTLFLDEIGELNRGDQVKLLRVLQDQRYQPVGASRAEQADVRVVSATNRELAELVASGEFREDLFYRLNLITIRLPPLRERRSDIPLLARHIGAGVCAAYGLDDIKLAPAALDWLAAQPWPGNIRQLRQTLERTLLLAGQDRPGGRPLTQADFIATAAVDEGVPGARLGVDGMTLEQVERHMIEQALQQHTGNISRVARMLGLSRTALYRRLERHGLGDGEAGDRSNE</sequence>
<evidence type="ECO:0000259" key="6">
    <source>
        <dbReference type="PROSITE" id="PS50045"/>
    </source>
</evidence>
<dbReference type="GO" id="GO:0000160">
    <property type="term" value="P:phosphorelay signal transduction system"/>
    <property type="evidence" value="ECO:0007669"/>
    <property type="project" value="InterPro"/>
</dbReference>
<dbReference type="InterPro" id="IPR058031">
    <property type="entry name" value="AAA_lid_NorR"/>
</dbReference>
<dbReference type="Pfam" id="PF02954">
    <property type="entry name" value="HTH_8"/>
    <property type="match status" value="1"/>
</dbReference>
<dbReference type="GO" id="GO:0006355">
    <property type="term" value="P:regulation of DNA-templated transcription"/>
    <property type="evidence" value="ECO:0007669"/>
    <property type="project" value="InterPro"/>
</dbReference>
<dbReference type="PANTHER" id="PTHR32071:SF57">
    <property type="entry name" value="C4-DICARBOXYLATE TRANSPORT TRANSCRIPTIONAL REGULATORY PROTEIN DCTD"/>
    <property type="match status" value="1"/>
</dbReference>
<evidence type="ECO:0000313" key="8">
    <source>
        <dbReference type="EMBL" id="QJE01393.1"/>
    </source>
</evidence>
<feature type="domain" description="Sigma-54 factor interaction" evidence="6">
    <location>
        <begin position="156"/>
        <end position="385"/>
    </location>
</feature>
<dbReference type="GO" id="GO:0043565">
    <property type="term" value="F:sequence-specific DNA binding"/>
    <property type="evidence" value="ECO:0007669"/>
    <property type="project" value="InterPro"/>
</dbReference>
<accession>A0A7Z2ZTA9</accession>
<dbReference type="Gene3D" id="1.10.8.60">
    <property type="match status" value="1"/>
</dbReference>
<dbReference type="Gene3D" id="3.40.50.2300">
    <property type="match status" value="1"/>
</dbReference>
<dbReference type="SUPFAM" id="SSF46689">
    <property type="entry name" value="Homeodomain-like"/>
    <property type="match status" value="1"/>
</dbReference>
<dbReference type="Gene3D" id="3.40.50.300">
    <property type="entry name" value="P-loop containing nucleotide triphosphate hydrolases"/>
    <property type="match status" value="1"/>
</dbReference>
<dbReference type="InterPro" id="IPR001789">
    <property type="entry name" value="Sig_transdc_resp-reg_receiver"/>
</dbReference>
<dbReference type="InterPro" id="IPR009057">
    <property type="entry name" value="Homeodomain-like_sf"/>
</dbReference>
<dbReference type="SMART" id="SM00448">
    <property type="entry name" value="REC"/>
    <property type="match status" value="1"/>
</dbReference>
<keyword evidence="5" id="KW-0597">Phosphoprotein</keyword>
<dbReference type="PROSITE" id="PS00676">
    <property type="entry name" value="SIGMA54_INTERACT_2"/>
    <property type="match status" value="1"/>
</dbReference>
<dbReference type="InterPro" id="IPR025662">
    <property type="entry name" value="Sigma_54_int_dom_ATP-bd_1"/>
</dbReference>
<dbReference type="Pfam" id="PF00158">
    <property type="entry name" value="Sigma54_activat"/>
    <property type="match status" value="1"/>
</dbReference>
<keyword evidence="4" id="KW-0804">Transcription</keyword>
<dbReference type="GO" id="GO:0005524">
    <property type="term" value="F:ATP binding"/>
    <property type="evidence" value="ECO:0007669"/>
    <property type="project" value="UniProtKB-KW"/>
</dbReference>
<name>A0A7Z2ZTA9_9BURK</name>
<evidence type="ECO:0000256" key="1">
    <source>
        <dbReference type="ARBA" id="ARBA00022741"/>
    </source>
</evidence>
<dbReference type="InterPro" id="IPR002078">
    <property type="entry name" value="Sigma_54_int"/>
</dbReference>
<dbReference type="InterPro" id="IPR011006">
    <property type="entry name" value="CheY-like_superfamily"/>
</dbReference>
<dbReference type="Pfam" id="PF00072">
    <property type="entry name" value="Response_reg"/>
    <property type="match status" value="1"/>
</dbReference>
<dbReference type="Pfam" id="PF25601">
    <property type="entry name" value="AAA_lid_14"/>
    <property type="match status" value="1"/>
</dbReference>
<dbReference type="RefSeq" id="WP_170203420.1">
    <property type="nucleotide sequence ID" value="NZ_CP051685.1"/>
</dbReference>
<dbReference type="PRINTS" id="PR01590">
    <property type="entry name" value="HTHFIS"/>
</dbReference>
<evidence type="ECO:0000256" key="4">
    <source>
        <dbReference type="ARBA" id="ARBA00023163"/>
    </source>
</evidence>
<dbReference type="InterPro" id="IPR027417">
    <property type="entry name" value="P-loop_NTPase"/>
</dbReference>
<dbReference type="SMART" id="SM00382">
    <property type="entry name" value="AAA"/>
    <property type="match status" value="1"/>
</dbReference>
<dbReference type="AlphaFoldDB" id="A0A7Z2ZTA9"/>
<dbReference type="PROSITE" id="PS50045">
    <property type="entry name" value="SIGMA54_INTERACT_4"/>
    <property type="match status" value="1"/>
</dbReference>
<dbReference type="Gene3D" id="1.10.10.60">
    <property type="entry name" value="Homeodomain-like"/>
    <property type="match status" value="1"/>
</dbReference>
<proteinExistence type="predicted"/>
<evidence type="ECO:0000256" key="2">
    <source>
        <dbReference type="ARBA" id="ARBA00022840"/>
    </source>
</evidence>
<organism evidence="8 9">
    <name type="scientific">Massilia forsythiae</name>
    <dbReference type="NCBI Taxonomy" id="2728020"/>
    <lineage>
        <taxon>Bacteria</taxon>
        <taxon>Pseudomonadati</taxon>
        <taxon>Pseudomonadota</taxon>
        <taxon>Betaproteobacteria</taxon>
        <taxon>Burkholderiales</taxon>
        <taxon>Oxalobacteraceae</taxon>
        <taxon>Telluria group</taxon>
        <taxon>Massilia</taxon>
    </lineage>
</organism>
<dbReference type="Proteomes" id="UP000502415">
    <property type="component" value="Chromosome"/>
</dbReference>
<evidence type="ECO:0000256" key="3">
    <source>
        <dbReference type="ARBA" id="ARBA00023015"/>
    </source>
</evidence>
<dbReference type="EMBL" id="CP051685">
    <property type="protein sequence ID" value="QJE01393.1"/>
    <property type="molecule type" value="Genomic_DNA"/>
</dbReference>
<gene>
    <name evidence="8" type="ORF">HH212_16245</name>
</gene>
<keyword evidence="9" id="KW-1185">Reference proteome</keyword>
<dbReference type="FunFam" id="3.40.50.300:FF:000006">
    <property type="entry name" value="DNA-binding transcriptional regulator NtrC"/>
    <property type="match status" value="1"/>
</dbReference>
<keyword evidence="3" id="KW-0805">Transcription regulation</keyword>
<dbReference type="InterPro" id="IPR003593">
    <property type="entry name" value="AAA+_ATPase"/>
</dbReference>
<feature type="domain" description="Response regulatory" evidence="7">
    <location>
        <begin position="8"/>
        <end position="126"/>
    </location>
</feature>
<dbReference type="KEGG" id="mfy:HH212_16245"/>